<dbReference type="GO" id="GO:0009507">
    <property type="term" value="C:chloroplast"/>
    <property type="evidence" value="ECO:0007669"/>
    <property type="project" value="TreeGrafter"/>
</dbReference>
<dbReference type="Gene3D" id="1.10.287.110">
    <property type="entry name" value="DnaJ domain"/>
    <property type="match status" value="1"/>
</dbReference>
<evidence type="ECO:0000313" key="3">
    <source>
        <dbReference type="EMBL" id="GAA0139912.1"/>
    </source>
</evidence>
<evidence type="ECO:0000313" key="4">
    <source>
        <dbReference type="Proteomes" id="UP001454036"/>
    </source>
</evidence>
<dbReference type="InterPro" id="IPR053232">
    <property type="entry name" value="DnaJ_C/III_chloroplastic"/>
</dbReference>
<accession>A0AAV3NKL9</accession>
<dbReference type="PROSITE" id="PS50076">
    <property type="entry name" value="DNAJ_2"/>
    <property type="match status" value="1"/>
</dbReference>
<dbReference type="Proteomes" id="UP001454036">
    <property type="component" value="Unassembled WGS sequence"/>
</dbReference>
<evidence type="ECO:0000256" key="1">
    <source>
        <dbReference type="SAM" id="MobiDB-lite"/>
    </source>
</evidence>
<gene>
    <name evidence="3" type="ORF">LIER_01368</name>
</gene>
<evidence type="ECO:0000259" key="2">
    <source>
        <dbReference type="PROSITE" id="PS50076"/>
    </source>
</evidence>
<reference evidence="3 4" key="1">
    <citation type="submission" date="2024-01" db="EMBL/GenBank/DDBJ databases">
        <title>The complete chloroplast genome sequence of Lithospermum erythrorhizon: insights into the phylogenetic relationship among Boraginaceae species and the maternal lineages of purple gromwells.</title>
        <authorList>
            <person name="Okada T."/>
            <person name="Watanabe K."/>
        </authorList>
    </citation>
    <scope>NUCLEOTIDE SEQUENCE [LARGE SCALE GENOMIC DNA]</scope>
</reference>
<sequence length="147" mass="17303">MHLSVTSTYNSCPIFVSLPISKSLKTHNNKRVVSCKATLDFDNMLSMDASVEDIKKTYRKMALKYHPDVCEPSRRDECTMLFVKLQDTYRSMLDQASGNVNREVKGERRGCREWEGQLMELQRRSQSRIRKRDQSWGSRMRDQHFHP</sequence>
<dbReference type="EMBL" id="BAABME010000130">
    <property type="protein sequence ID" value="GAA0139912.1"/>
    <property type="molecule type" value="Genomic_DNA"/>
</dbReference>
<dbReference type="PANTHER" id="PTHR45090:SF8">
    <property type="entry name" value="J DOMAIN-CONTAINING PROTEIN"/>
    <property type="match status" value="1"/>
</dbReference>
<keyword evidence="4" id="KW-1185">Reference proteome</keyword>
<proteinExistence type="predicted"/>
<dbReference type="Pfam" id="PF00226">
    <property type="entry name" value="DnaJ"/>
    <property type="match status" value="1"/>
</dbReference>
<comment type="caution">
    <text evidence="3">The sequence shown here is derived from an EMBL/GenBank/DDBJ whole genome shotgun (WGS) entry which is preliminary data.</text>
</comment>
<dbReference type="InterPro" id="IPR036869">
    <property type="entry name" value="J_dom_sf"/>
</dbReference>
<dbReference type="SUPFAM" id="SSF46565">
    <property type="entry name" value="Chaperone J-domain"/>
    <property type="match status" value="1"/>
</dbReference>
<dbReference type="CDD" id="cd06257">
    <property type="entry name" value="DnaJ"/>
    <property type="match status" value="1"/>
</dbReference>
<organism evidence="3 4">
    <name type="scientific">Lithospermum erythrorhizon</name>
    <name type="common">Purple gromwell</name>
    <name type="synonym">Lithospermum officinale var. erythrorhizon</name>
    <dbReference type="NCBI Taxonomy" id="34254"/>
    <lineage>
        <taxon>Eukaryota</taxon>
        <taxon>Viridiplantae</taxon>
        <taxon>Streptophyta</taxon>
        <taxon>Embryophyta</taxon>
        <taxon>Tracheophyta</taxon>
        <taxon>Spermatophyta</taxon>
        <taxon>Magnoliopsida</taxon>
        <taxon>eudicotyledons</taxon>
        <taxon>Gunneridae</taxon>
        <taxon>Pentapetalae</taxon>
        <taxon>asterids</taxon>
        <taxon>lamiids</taxon>
        <taxon>Boraginales</taxon>
        <taxon>Boraginaceae</taxon>
        <taxon>Boraginoideae</taxon>
        <taxon>Lithospermeae</taxon>
        <taxon>Lithospermum</taxon>
    </lineage>
</organism>
<dbReference type="AlphaFoldDB" id="A0AAV3NKL9"/>
<protein>
    <recommendedName>
        <fullName evidence="2">J domain-containing protein</fullName>
    </recommendedName>
</protein>
<feature type="region of interest" description="Disordered" evidence="1">
    <location>
        <begin position="124"/>
        <end position="147"/>
    </location>
</feature>
<dbReference type="InterPro" id="IPR001623">
    <property type="entry name" value="DnaJ_domain"/>
</dbReference>
<dbReference type="SMART" id="SM00271">
    <property type="entry name" value="DnaJ"/>
    <property type="match status" value="1"/>
</dbReference>
<dbReference type="PANTHER" id="PTHR45090">
    <property type="entry name" value="CHAPERONE PROTEIN DNAJ 20 CHLOROPLASTIC"/>
    <property type="match status" value="1"/>
</dbReference>
<feature type="domain" description="J" evidence="2">
    <location>
        <begin position="34"/>
        <end position="110"/>
    </location>
</feature>
<name>A0AAV3NKL9_LITER</name>